<evidence type="ECO:0000313" key="2">
    <source>
        <dbReference type="EMBL" id="EDX75967.1"/>
    </source>
</evidence>
<dbReference type="AlphaFoldDB" id="B4VPJ7"/>
<proteinExistence type="predicted"/>
<sequence>MDIVEYNRIKLTIRHRPLLLWLLSSILAAVGLGVIAFQGGSALTCQRTGQTGSCELVNSRLVGAKVRTIPLDSLRDASIESNPRNESNDTYRVVLLTRSSEIPLTSNYSSDSNQQESIASQINTFIMNQDQVSLNVQQDDRWFSYLFGSLLIGVGLFVAVRKGKVVTLSFDKVRDRMMLKQRGLLRGTTIELPLAEIVDVTIETIRDAKDRQIERVALVLNSGKHLAITPDADPFWDYKKVAHCIRLFLNLNSEQSSGKTPQL</sequence>
<organism evidence="2 3">
    <name type="scientific">Coleofasciculus chthonoplastes PCC 7420</name>
    <dbReference type="NCBI Taxonomy" id="118168"/>
    <lineage>
        <taxon>Bacteria</taxon>
        <taxon>Bacillati</taxon>
        <taxon>Cyanobacteriota</taxon>
        <taxon>Cyanophyceae</taxon>
        <taxon>Coleofasciculales</taxon>
        <taxon>Coleofasciculaceae</taxon>
        <taxon>Coleofasciculus</taxon>
    </lineage>
</organism>
<dbReference type="EMBL" id="DS989847">
    <property type="protein sequence ID" value="EDX75967.1"/>
    <property type="molecule type" value="Genomic_DNA"/>
</dbReference>
<dbReference type="HOGENOM" id="CLU_067541_0_0_3"/>
<reference evidence="2 3" key="1">
    <citation type="submission" date="2008-07" db="EMBL/GenBank/DDBJ databases">
        <authorList>
            <person name="Tandeau de Marsac N."/>
            <person name="Ferriera S."/>
            <person name="Johnson J."/>
            <person name="Kravitz S."/>
            <person name="Beeson K."/>
            <person name="Sutton G."/>
            <person name="Rogers Y.-H."/>
            <person name="Friedman R."/>
            <person name="Frazier M."/>
            <person name="Venter J.C."/>
        </authorList>
    </citation>
    <scope>NUCLEOTIDE SEQUENCE [LARGE SCALE GENOMIC DNA]</scope>
    <source>
        <strain evidence="2 3">PCC 7420</strain>
    </source>
</reference>
<feature type="transmembrane region" description="Helical" evidence="1">
    <location>
        <begin position="18"/>
        <end position="37"/>
    </location>
</feature>
<feature type="transmembrane region" description="Helical" evidence="1">
    <location>
        <begin position="142"/>
        <end position="160"/>
    </location>
</feature>
<keyword evidence="1" id="KW-0472">Membrane</keyword>
<keyword evidence="3" id="KW-1185">Reference proteome</keyword>
<protein>
    <submittedName>
        <fullName evidence="2">Uncharacterized protein</fullName>
    </submittedName>
</protein>
<keyword evidence="1" id="KW-1133">Transmembrane helix</keyword>
<evidence type="ECO:0000256" key="1">
    <source>
        <dbReference type="SAM" id="Phobius"/>
    </source>
</evidence>
<evidence type="ECO:0000313" key="3">
    <source>
        <dbReference type="Proteomes" id="UP000003835"/>
    </source>
</evidence>
<dbReference type="eggNOG" id="ENOG5032UK4">
    <property type="taxonomic scope" value="Bacteria"/>
</dbReference>
<name>B4VPJ7_9CYAN</name>
<dbReference type="RefSeq" id="WP_006100448.1">
    <property type="nucleotide sequence ID" value="NZ_DS989847.1"/>
</dbReference>
<dbReference type="OrthoDB" id="424291at2"/>
<dbReference type="STRING" id="118168.MC7420_5401"/>
<keyword evidence="1" id="KW-0812">Transmembrane</keyword>
<accession>B4VPJ7</accession>
<dbReference type="Proteomes" id="UP000003835">
    <property type="component" value="Unassembled WGS sequence"/>
</dbReference>
<gene>
    <name evidence="2" type="ORF">MC7420_5401</name>
</gene>